<evidence type="ECO:0000313" key="7">
    <source>
        <dbReference type="Proteomes" id="UP001302745"/>
    </source>
</evidence>
<dbReference type="InterPro" id="IPR006671">
    <property type="entry name" value="Cyclin_N"/>
</dbReference>
<dbReference type="GO" id="GO:0006357">
    <property type="term" value="P:regulation of transcription by RNA polymerase II"/>
    <property type="evidence" value="ECO:0007669"/>
    <property type="project" value="InterPro"/>
</dbReference>
<dbReference type="PIRSF" id="PIRSF028758">
    <property type="entry name" value="Cyclin, C/H/G types"/>
    <property type="match status" value="1"/>
</dbReference>
<dbReference type="CDD" id="cd20513">
    <property type="entry name" value="CYCLIN_CCNC_rpt1"/>
    <property type="match status" value="1"/>
</dbReference>
<dbReference type="Gene3D" id="1.10.472.10">
    <property type="entry name" value="Cyclin-like"/>
    <property type="match status" value="2"/>
</dbReference>
<dbReference type="Proteomes" id="UP001302745">
    <property type="component" value="Unassembled WGS sequence"/>
</dbReference>
<protein>
    <recommendedName>
        <fullName evidence="2">RNA polymerase II holoenzyme cyclin-like subunit</fullName>
    </recommendedName>
</protein>
<evidence type="ECO:0000256" key="2">
    <source>
        <dbReference type="ARBA" id="ARBA00014912"/>
    </source>
</evidence>
<evidence type="ECO:0000313" key="6">
    <source>
        <dbReference type="EMBL" id="KAK4153878.1"/>
    </source>
</evidence>
<evidence type="ECO:0000256" key="3">
    <source>
        <dbReference type="RuleBase" id="RU000383"/>
    </source>
</evidence>
<dbReference type="SMART" id="SM00385">
    <property type="entry name" value="CYCLIN"/>
    <property type="match status" value="1"/>
</dbReference>
<reference evidence="6" key="1">
    <citation type="journal article" date="2023" name="Mol. Phylogenet. Evol.">
        <title>Genome-scale phylogeny and comparative genomics of the fungal order Sordariales.</title>
        <authorList>
            <person name="Hensen N."/>
            <person name="Bonometti L."/>
            <person name="Westerberg I."/>
            <person name="Brannstrom I.O."/>
            <person name="Guillou S."/>
            <person name="Cros-Aarteil S."/>
            <person name="Calhoun S."/>
            <person name="Haridas S."/>
            <person name="Kuo A."/>
            <person name="Mondo S."/>
            <person name="Pangilinan J."/>
            <person name="Riley R."/>
            <person name="LaButti K."/>
            <person name="Andreopoulos B."/>
            <person name="Lipzen A."/>
            <person name="Chen C."/>
            <person name="Yan M."/>
            <person name="Daum C."/>
            <person name="Ng V."/>
            <person name="Clum A."/>
            <person name="Steindorff A."/>
            <person name="Ohm R.A."/>
            <person name="Martin F."/>
            <person name="Silar P."/>
            <person name="Natvig D.O."/>
            <person name="Lalanne C."/>
            <person name="Gautier V."/>
            <person name="Ament-Velasquez S.L."/>
            <person name="Kruys A."/>
            <person name="Hutchinson M.I."/>
            <person name="Powell A.J."/>
            <person name="Barry K."/>
            <person name="Miller A.N."/>
            <person name="Grigoriev I.V."/>
            <person name="Debuchy R."/>
            <person name="Gladieux P."/>
            <person name="Hiltunen Thoren M."/>
            <person name="Johannesson H."/>
        </authorList>
    </citation>
    <scope>NUCLEOTIDE SEQUENCE</scope>
    <source>
        <strain evidence="6">CBS 538.74</strain>
    </source>
</reference>
<accession>A0AAN6ZXG6</accession>
<proteinExistence type="inferred from homology"/>
<keyword evidence="7" id="KW-1185">Reference proteome</keyword>
<dbReference type="GO" id="GO:0016538">
    <property type="term" value="F:cyclin-dependent protein serine/threonine kinase regulator activity"/>
    <property type="evidence" value="ECO:0007669"/>
    <property type="project" value="InterPro"/>
</dbReference>
<dbReference type="Pfam" id="PF00134">
    <property type="entry name" value="Cyclin_N"/>
    <property type="match status" value="1"/>
</dbReference>
<keyword evidence="3" id="KW-0195">Cyclin</keyword>
<sequence>MAANYWESTQRKHWQFTKDDLAALRQRLDDEDPSLVQMFLLPQLRHLNIYFNQQINRLGKRLGVRQQAMATAQLYLKRFYTRVAIRQTNPYLVITTALYLACKMEECPQHIRLLTQEARSLWPSDLHGHDATRVGECEFSLISEMHSHLIVHQPYRTLLAVQDDFALTSDEMSLAWTVINDHYMTDLPLLHPPHVVALTAVLLALVLRPSGSAPGTGAGAGGGGGNAGTAAAAASAGGVAMAATALAQAQARAAALAAGGGAGFGSQGSQQQQQQMGFSQGNSQGGAETPTPEPKKVTDPRLAKVQRFAAWLADSNIDIEAMVDCTQELISFYECHEQYNDKHTREQISRLIKARSLDK</sequence>
<reference evidence="6" key="2">
    <citation type="submission" date="2023-05" db="EMBL/GenBank/DDBJ databases">
        <authorList>
            <consortium name="Lawrence Berkeley National Laboratory"/>
            <person name="Steindorff A."/>
            <person name="Hensen N."/>
            <person name="Bonometti L."/>
            <person name="Westerberg I."/>
            <person name="Brannstrom I.O."/>
            <person name="Guillou S."/>
            <person name="Cros-Aarteil S."/>
            <person name="Calhoun S."/>
            <person name="Haridas S."/>
            <person name="Kuo A."/>
            <person name="Mondo S."/>
            <person name="Pangilinan J."/>
            <person name="Riley R."/>
            <person name="Labutti K."/>
            <person name="Andreopoulos B."/>
            <person name="Lipzen A."/>
            <person name="Chen C."/>
            <person name="Yanf M."/>
            <person name="Daum C."/>
            <person name="Ng V."/>
            <person name="Clum A."/>
            <person name="Ohm R."/>
            <person name="Martin F."/>
            <person name="Silar P."/>
            <person name="Natvig D."/>
            <person name="Lalanne C."/>
            <person name="Gautier V."/>
            <person name="Ament-Velasquez S.L."/>
            <person name="Kruys A."/>
            <person name="Hutchinson M.I."/>
            <person name="Powell A.J."/>
            <person name="Barry K."/>
            <person name="Miller A.N."/>
            <person name="Grigoriev I.V."/>
            <person name="Debuchy R."/>
            <person name="Gladieux P."/>
            <person name="Thoren M.H."/>
            <person name="Johannesson H."/>
        </authorList>
    </citation>
    <scope>NUCLEOTIDE SEQUENCE</scope>
    <source>
        <strain evidence="6">CBS 538.74</strain>
    </source>
</reference>
<dbReference type="PANTHER" id="PTHR10026">
    <property type="entry name" value="CYCLIN"/>
    <property type="match status" value="1"/>
</dbReference>
<dbReference type="SUPFAM" id="SSF47954">
    <property type="entry name" value="Cyclin-like"/>
    <property type="match status" value="2"/>
</dbReference>
<comment type="similarity">
    <text evidence="1">Belongs to the cyclin family. Cyclin C subfamily.</text>
</comment>
<dbReference type="EMBL" id="MU856927">
    <property type="protein sequence ID" value="KAK4153878.1"/>
    <property type="molecule type" value="Genomic_DNA"/>
</dbReference>
<feature type="compositionally biased region" description="Low complexity" evidence="4">
    <location>
        <begin position="267"/>
        <end position="286"/>
    </location>
</feature>
<organism evidence="6 7">
    <name type="scientific">Chaetomidium leptoderma</name>
    <dbReference type="NCBI Taxonomy" id="669021"/>
    <lineage>
        <taxon>Eukaryota</taxon>
        <taxon>Fungi</taxon>
        <taxon>Dikarya</taxon>
        <taxon>Ascomycota</taxon>
        <taxon>Pezizomycotina</taxon>
        <taxon>Sordariomycetes</taxon>
        <taxon>Sordariomycetidae</taxon>
        <taxon>Sordariales</taxon>
        <taxon>Chaetomiaceae</taxon>
        <taxon>Chaetomidium</taxon>
    </lineage>
</organism>
<evidence type="ECO:0000256" key="4">
    <source>
        <dbReference type="SAM" id="MobiDB-lite"/>
    </source>
</evidence>
<feature type="domain" description="Cyclin-like" evidence="5">
    <location>
        <begin position="53"/>
        <end position="151"/>
    </location>
</feature>
<dbReference type="AlphaFoldDB" id="A0AAN6ZXG6"/>
<name>A0AAN6ZXG6_9PEZI</name>
<evidence type="ECO:0000259" key="5">
    <source>
        <dbReference type="SMART" id="SM00385"/>
    </source>
</evidence>
<dbReference type="InterPro" id="IPR043198">
    <property type="entry name" value="Cyclin/Ssn8"/>
</dbReference>
<gene>
    <name evidence="6" type="ORF">C8A00DRAFT_43256</name>
</gene>
<comment type="caution">
    <text evidence="6">The sequence shown here is derived from an EMBL/GenBank/DDBJ whole genome shotgun (WGS) entry which is preliminary data.</text>
</comment>
<feature type="region of interest" description="Disordered" evidence="4">
    <location>
        <begin position="262"/>
        <end position="300"/>
    </location>
</feature>
<evidence type="ECO:0000256" key="1">
    <source>
        <dbReference type="ARBA" id="ARBA00008638"/>
    </source>
</evidence>
<dbReference type="InterPro" id="IPR013763">
    <property type="entry name" value="Cyclin-like_dom"/>
</dbReference>
<dbReference type="InterPro" id="IPR036915">
    <property type="entry name" value="Cyclin-like_sf"/>
</dbReference>